<evidence type="ECO:0000256" key="11">
    <source>
        <dbReference type="RuleBase" id="RU362041"/>
    </source>
</evidence>
<protein>
    <recommendedName>
        <fullName evidence="11">Mitochondrial inner membrane protease subunit</fullName>
        <ecNumber evidence="11">3.4.21.-</ecNumber>
    </recommendedName>
</protein>
<evidence type="ECO:0000256" key="1">
    <source>
        <dbReference type="ARBA" id="ARBA00004434"/>
    </source>
</evidence>
<evidence type="ECO:0000256" key="5">
    <source>
        <dbReference type="ARBA" id="ARBA00022792"/>
    </source>
</evidence>
<dbReference type="Pfam" id="PF10502">
    <property type="entry name" value="Peptidase_S26"/>
    <property type="match status" value="1"/>
</dbReference>
<proteinExistence type="inferred from homology"/>
<accession>W6Z8G8</accession>
<reference evidence="13 14" key="1">
    <citation type="journal article" date="2013" name="PLoS Genet.">
        <title>Comparative genome structure, secondary metabolite, and effector coding capacity across Cochliobolus pathogens.</title>
        <authorList>
            <person name="Condon B.J."/>
            <person name="Leng Y."/>
            <person name="Wu D."/>
            <person name="Bushley K.E."/>
            <person name="Ohm R.A."/>
            <person name="Otillar R."/>
            <person name="Martin J."/>
            <person name="Schackwitz W."/>
            <person name="Grimwood J."/>
            <person name="MohdZainudin N."/>
            <person name="Xue C."/>
            <person name="Wang R."/>
            <person name="Manning V.A."/>
            <person name="Dhillon B."/>
            <person name="Tu Z.J."/>
            <person name="Steffenson B.J."/>
            <person name="Salamov A."/>
            <person name="Sun H."/>
            <person name="Lowry S."/>
            <person name="LaButti K."/>
            <person name="Han J."/>
            <person name="Copeland A."/>
            <person name="Lindquist E."/>
            <person name="Barry K."/>
            <person name="Schmutz J."/>
            <person name="Baker S.E."/>
            <person name="Ciuffetti L.M."/>
            <person name="Grigoriev I.V."/>
            <person name="Zhong S."/>
            <person name="Turgeon B.G."/>
        </authorList>
    </citation>
    <scope>NUCLEOTIDE SEQUENCE [LARGE SCALE GENOMIC DNA]</scope>
    <source>
        <strain evidence="13 14">ATCC 44560</strain>
    </source>
</reference>
<evidence type="ECO:0000256" key="2">
    <source>
        <dbReference type="ARBA" id="ARBA00007066"/>
    </source>
</evidence>
<dbReference type="InterPro" id="IPR036286">
    <property type="entry name" value="LexA/Signal_pep-like_sf"/>
</dbReference>
<evidence type="ECO:0000259" key="12">
    <source>
        <dbReference type="Pfam" id="PF10502"/>
    </source>
</evidence>
<evidence type="ECO:0000313" key="14">
    <source>
        <dbReference type="Proteomes" id="UP000054032"/>
    </source>
</evidence>
<dbReference type="RefSeq" id="XP_007687435.1">
    <property type="nucleotide sequence ID" value="XM_007689245.1"/>
</dbReference>
<evidence type="ECO:0000256" key="10">
    <source>
        <dbReference type="PIRSR" id="PIRSR600223-1"/>
    </source>
</evidence>
<evidence type="ECO:0000256" key="9">
    <source>
        <dbReference type="ARBA" id="ARBA00023136"/>
    </source>
</evidence>
<dbReference type="GO" id="GO:0006465">
    <property type="term" value="P:signal peptide processing"/>
    <property type="evidence" value="ECO:0007669"/>
    <property type="project" value="InterPro"/>
</dbReference>
<dbReference type="KEGG" id="bor:COCMIDRAFT_93828"/>
<keyword evidence="14" id="KW-1185">Reference proteome</keyword>
<gene>
    <name evidence="13" type="ORF">COCMIDRAFT_93828</name>
</gene>
<evidence type="ECO:0000313" key="13">
    <source>
        <dbReference type="EMBL" id="EUC46088.1"/>
    </source>
</evidence>
<evidence type="ECO:0000256" key="6">
    <source>
        <dbReference type="ARBA" id="ARBA00022801"/>
    </source>
</evidence>
<organism evidence="13 14">
    <name type="scientific">Bipolaris oryzae ATCC 44560</name>
    <dbReference type="NCBI Taxonomy" id="930090"/>
    <lineage>
        <taxon>Eukaryota</taxon>
        <taxon>Fungi</taxon>
        <taxon>Dikarya</taxon>
        <taxon>Ascomycota</taxon>
        <taxon>Pezizomycotina</taxon>
        <taxon>Dothideomycetes</taxon>
        <taxon>Pleosporomycetidae</taxon>
        <taxon>Pleosporales</taxon>
        <taxon>Pleosporineae</taxon>
        <taxon>Pleosporaceae</taxon>
        <taxon>Bipolaris</taxon>
    </lineage>
</organism>
<keyword evidence="3 11" id="KW-0645">Protease</keyword>
<dbReference type="GeneID" id="19128337"/>
<dbReference type="InterPro" id="IPR000223">
    <property type="entry name" value="Pept_S26A_signal_pept_1"/>
</dbReference>
<name>W6Z8G8_COCMI</name>
<evidence type="ECO:0000256" key="3">
    <source>
        <dbReference type="ARBA" id="ARBA00022670"/>
    </source>
</evidence>
<dbReference type="PANTHER" id="PTHR46041:SF2">
    <property type="entry name" value="MITOCHONDRIAL INNER MEMBRANE PROTEASE SUBUNIT 2"/>
    <property type="match status" value="1"/>
</dbReference>
<feature type="domain" description="Peptidase S26" evidence="12">
    <location>
        <begin position="2"/>
        <end position="190"/>
    </location>
</feature>
<dbReference type="InterPro" id="IPR019533">
    <property type="entry name" value="Peptidase_S26"/>
</dbReference>
<keyword evidence="4" id="KW-0812">Transmembrane</keyword>
<dbReference type="SUPFAM" id="SSF51306">
    <property type="entry name" value="LexA/Signal peptidase"/>
    <property type="match status" value="1"/>
</dbReference>
<feature type="active site" evidence="10">
    <location>
        <position position="97"/>
    </location>
</feature>
<sequence length="227" mass="25516">MKWGTNGLVALCAMLFLRDHYIEFQHVRGSSMSPTLSPDAHETGREDYVLVRPYLECSRRGAKSEKDDDSNNNEWGVKRGDVVTFWKPHKPSEMGIKRVVAVEGDTVYPVRGYAFDPAVHAARVQGSPDGLADFDADSVVPEEQQRELGKVVVPYGHVWIEGDNWRKSLDSNDFGPISKGLIQGKAVKVWRDWFGLLDVGDERKKGDRGMRSRVVEGRSEIPAVFLE</sequence>
<keyword evidence="6 11" id="KW-0378">Hydrolase</keyword>
<evidence type="ECO:0000256" key="8">
    <source>
        <dbReference type="ARBA" id="ARBA00023128"/>
    </source>
</evidence>
<keyword evidence="9" id="KW-0472">Membrane</keyword>
<keyword evidence="5 11" id="KW-0999">Mitochondrion inner membrane</keyword>
<evidence type="ECO:0000256" key="7">
    <source>
        <dbReference type="ARBA" id="ARBA00022989"/>
    </source>
</evidence>
<feature type="active site" evidence="10">
    <location>
        <position position="31"/>
    </location>
</feature>
<dbReference type="Proteomes" id="UP000054032">
    <property type="component" value="Unassembled WGS sequence"/>
</dbReference>
<dbReference type="GO" id="GO:0042720">
    <property type="term" value="C:mitochondrial inner membrane peptidase complex"/>
    <property type="evidence" value="ECO:0007669"/>
    <property type="project" value="InterPro"/>
</dbReference>
<dbReference type="PRINTS" id="PR00727">
    <property type="entry name" value="LEADERPTASE"/>
</dbReference>
<dbReference type="eggNOG" id="KOG1568">
    <property type="taxonomic scope" value="Eukaryota"/>
</dbReference>
<dbReference type="Gene3D" id="2.10.109.10">
    <property type="entry name" value="Umud Fragment, subunit A"/>
    <property type="match status" value="1"/>
</dbReference>
<dbReference type="AlphaFoldDB" id="W6Z8G8"/>
<dbReference type="EMBL" id="KI963972">
    <property type="protein sequence ID" value="EUC46088.1"/>
    <property type="molecule type" value="Genomic_DNA"/>
</dbReference>
<dbReference type="InterPro" id="IPR037730">
    <property type="entry name" value="IMP2"/>
</dbReference>
<dbReference type="PANTHER" id="PTHR46041">
    <property type="entry name" value="MITOCHONDRIAL INNER MEMBRANE PROTEASE SUBUNIT 2"/>
    <property type="match status" value="1"/>
</dbReference>
<keyword evidence="7" id="KW-1133">Transmembrane helix</keyword>
<dbReference type="CDD" id="cd06530">
    <property type="entry name" value="S26_SPase_I"/>
    <property type="match status" value="1"/>
</dbReference>
<dbReference type="STRING" id="930090.W6Z8G8"/>
<comment type="similarity">
    <text evidence="2">Belongs to the peptidase S26 family. IMP2 subfamily.</text>
</comment>
<evidence type="ECO:0000256" key="4">
    <source>
        <dbReference type="ARBA" id="ARBA00022692"/>
    </source>
</evidence>
<dbReference type="EC" id="3.4.21.-" evidence="11"/>
<keyword evidence="8 11" id="KW-0496">Mitochondrion</keyword>
<comment type="subcellular location">
    <subcellularLocation>
        <location evidence="1">Mitochondrion inner membrane</location>
        <topology evidence="1">Single-pass membrane protein</topology>
    </subcellularLocation>
</comment>
<dbReference type="GO" id="GO:0006627">
    <property type="term" value="P:protein processing involved in protein targeting to mitochondrion"/>
    <property type="evidence" value="ECO:0007669"/>
    <property type="project" value="InterPro"/>
</dbReference>
<dbReference type="HOGENOM" id="CLU_028723_4_1_1"/>
<dbReference type="GO" id="GO:0004252">
    <property type="term" value="F:serine-type endopeptidase activity"/>
    <property type="evidence" value="ECO:0007669"/>
    <property type="project" value="InterPro"/>
</dbReference>
<dbReference type="OrthoDB" id="9996127at2759"/>
<dbReference type="NCBIfam" id="TIGR02227">
    <property type="entry name" value="sigpep_I_bact"/>
    <property type="match status" value="1"/>
</dbReference>